<evidence type="ECO:0000313" key="1">
    <source>
        <dbReference type="EMBL" id="KAH7121865.1"/>
    </source>
</evidence>
<dbReference type="Proteomes" id="UP000717696">
    <property type="component" value="Unassembled WGS sequence"/>
</dbReference>
<evidence type="ECO:0000313" key="2">
    <source>
        <dbReference type="Proteomes" id="UP000717696"/>
    </source>
</evidence>
<proteinExistence type="predicted"/>
<reference evidence="1" key="1">
    <citation type="journal article" date="2021" name="Nat. Commun.">
        <title>Genetic determinants of endophytism in the Arabidopsis root mycobiome.</title>
        <authorList>
            <person name="Mesny F."/>
            <person name="Miyauchi S."/>
            <person name="Thiergart T."/>
            <person name="Pickel B."/>
            <person name="Atanasova L."/>
            <person name="Karlsson M."/>
            <person name="Huettel B."/>
            <person name="Barry K.W."/>
            <person name="Haridas S."/>
            <person name="Chen C."/>
            <person name="Bauer D."/>
            <person name="Andreopoulos W."/>
            <person name="Pangilinan J."/>
            <person name="LaButti K."/>
            <person name="Riley R."/>
            <person name="Lipzen A."/>
            <person name="Clum A."/>
            <person name="Drula E."/>
            <person name="Henrissat B."/>
            <person name="Kohler A."/>
            <person name="Grigoriev I.V."/>
            <person name="Martin F.M."/>
            <person name="Hacquard S."/>
        </authorList>
    </citation>
    <scope>NUCLEOTIDE SEQUENCE</scope>
    <source>
        <strain evidence="1">MPI-CAGE-AT-0021</strain>
    </source>
</reference>
<gene>
    <name evidence="1" type="ORF">B0J13DRAFT_648679</name>
</gene>
<protein>
    <submittedName>
        <fullName evidence="1">Uncharacterized protein</fullName>
    </submittedName>
</protein>
<keyword evidence="2" id="KW-1185">Reference proteome</keyword>
<comment type="caution">
    <text evidence="1">The sequence shown here is derived from an EMBL/GenBank/DDBJ whole genome shotgun (WGS) entry which is preliminary data.</text>
</comment>
<dbReference type="EMBL" id="JAGMUU010000027">
    <property type="protein sequence ID" value="KAH7121865.1"/>
    <property type="molecule type" value="Genomic_DNA"/>
</dbReference>
<organism evidence="1 2">
    <name type="scientific">Dactylonectria estremocensis</name>
    <dbReference type="NCBI Taxonomy" id="1079267"/>
    <lineage>
        <taxon>Eukaryota</taxon>
        <taxon>Fungi</taxon>
        <taxon>Dikarya</taxon>
        <taxon>Ascomycota</taxon>
        <taxon>Pezizomycotina</taxon>
        <taxon>Sordariomycetes</taxon>
        <taxon>Hypocreomycetidae</taxon>
        <taxon>Hypocreales</taxon>
        <taxon>Nectriaceae</taxon>
        <taxon>Dactylonectria</taxon>
    </lineage>
</organism>
<dbReference type="AlphaFoldDB" id="A0A9P9IJT1"/>
<accession>A0A9P9IJT1</accession>
<name>A0A9P9IJT1_9HYPO</name>
<sequence>MFEFPSQAHVVLTHGWVLVCLMYPFDTLVTHARCKLVPINLRPRDKSRTTTRGTRGQQGSRLLGFPAAVLPVTYPSWWKMGDRWLRLGSRIRDRTPILTCVMTWRDHRDMKVNTSVRSLVIKPIASSDCLEQRRNAPCQFSSGPNFVEQKVHRVTATYSCFPVKAAGDDEPSASCKSPVVNAAANGPGSCSVTYCSLLHNTNLFF</sequence>